<gene>
    <name evidence="1" type="ORF">METZ01_LOCUS442328</name>
</gene>
<protein>
    <submittedName>
        <fullName evidence="1">Uncharacterized protein</fullName>
    </submittedName>
</protein>
<dbReference type="AlphaFoldDB" id="A0A382Z1S9"/>
<name>A0A382Z1S9_9ZZZZ</name>
<reference evidence="1" key="1">
    <citation type="submission" date="2018-05" db="EMBL/GenBank/DDBJ databases">
        <authorList>
            <person name="Lanie J.A."/>
            <person name="Ng W.-L."/>
            <person name="Kazmierczak K.M."/>
            <person name="Andrzejewski T.M."/>
            <person name="Davidsen T.M."/>
            <person name="Wayne K.J."/>
            <person name="Tettelin H."/>
            <person name="Glass J.I."/>
            <person name="Rusch D."/>
            <person name="Podicherti R."/>
            <person name="Tsui H.-C.T."/>
            <person name="Winkler M.E."/>
        </authorList>
    </citation>
    <scope>NUCLEOTIDE SEQUENCE</scope>
</reference>
<sequence>MTCFKKLKWSLAGLLVLSIGLCSWGTFSEARKDDFGKKTGSSNKPGTVDGFRTAKFGMKERDVARAIFKDFRVPRSKVNRIVHPSEKTTSLGIEVKDLLPNTGKAHVFYILGYKTKKLIQVNVLWGGPAGKAEDPQSIVNAANQLRSHFIQKGFPEEGMLLNTQLKDGTIVVFRGIDPEGRVALLILNNPTNENAPPNKNIHLRLSYIENPDTPDVFKIKRGDF</sequence>
<accession>A0A382Z1S9</accession>
<dbReference type="EMBL" id="UINC01180331">
    <property type="protein sequence ID" value="SVD89474.1"/>
    <property type="molecule type" value="Genomic_DNA"/>
</dbReference>
<organism evidence="1">
    <name type="scientific">marine metagenome</name>
    <dbReference type="NCBI Taxonomy" id="408172"/>
    <lineage>
        <taxon>unclassified sequences</taxon>
        <taxon>metagenomes</taxon>
        <taxon>ecological metagenomes</taxon>
    </lineage>
</organism>
<proteinExistence type="predicted"/>
<evidence type="ECO:0000313" key="1">
    <source>
        <dbReference type="EMBL" id="SVD89474.1"/>
    </source>
</evidence>